<reference evidence="1" key="2">
    <citation type="submission" date="2021-03" db="UniProtKB">
        <authorList>
            <consortium name="Ensembl"/>
        </authorList>
    </citation>
    <scope>IDENTIFICATION</scope>
</reference>
<evidence type="ECO:0000313" key="1">
    <source>
        <dbReference type="Ensembl" id="ENSXETP00000117637"/>
    </source>
</evidence>
<sequence length="215" mass="25182">MAGFQRKTPLLGIFSRDDQANYQWLIDSAYSAVPDIRLVYIANDSGETFREEVHKCTFAILYHTATRGRINITNVTDSLYDVELQYLYNILGKENVVVVIDDLEDSSVEKDRILESQPRLGHLARDVFLFSVEEKERIPLFNQQKNVIFDPKVAQLIRLIKDKCPMQSWNNTYSHCYCVSHYWCANIHRADSFAMTTRRNYKMAMEMTKAFRIEF</sequence>
<name>A0A803KB50_XENTR</name>
<proteinExistence type="predicted"/>
<protein>
    <submittedName>
        <fullName evidence="1">Uncharacterized LOC100487313</fullName>
    </submittedName>
</protein>
<gene>
    <name evidence="1" type="primary">LOC100487313</name>
</gene>
<dbReference type="Ensembl" id="ENSXETT00000107397">
    <property type="protein sequence ID" value="ENSXETP00000117637"/>
    <property type="gene ID" value="ENSXETG00000037166"/>
</dbReference>
<accession>A0A803KB50</accession>
<organism evidence="1">
    <name type="scientific">Xenopus tropicalis</name>
    <name type="common">Western clawed frog</name>
    <name type="synonym">Silurana tropicalis</name>
    <dbReference type="NCBI Taxonomy" id="8364"/>
    <lineage>
        <taxon>Eukaryota</taxon>
        <taxon>Metazoa</taxon>
        <taxon>Chordata</taxon>
        <taxon>Craniata</taxon>
        <taxon>Vertebrata</taxon>
        <taxon>Euteleostomi</taxon>
        <taxon>Amphibia</taxon>
        <taxon>Batrachia</taxon>
        <taxon>Anura</taxon>
        <taxon>Pipoidea</taxon>
        <taxon>Pipidae</taxon>
        <taxon>Xenopodinae</taxon>
        <taxon>Xenopus</taxon>
        <taxon>Silurana</taxon>
    </lineage>
</organism>
<dbReference type="AlphaFoldDB" id="A0A803KB50"/>
<dbReference type="Bgee" id="ENSXETG00000037166">
    <property type="expression patterns" value="Expressed in neurula embryo and 7 other cell types or tissues"/>
</dbReference>
<dbReference type="GeneTree" id="ENSGT01000000220125"/>
<dbReference type="InParanoid" id="A0A803KB50"/>
<reference evidence="1" key="1">
    <citation type="journal article" date="2010" name="Science">
        <title>The genome of the Western clawed frog Xenopus tropicalis.</title>
        <authorList>
            <person name="Hellsten U."/>
            <person name="Harland R.M."/>
            <person name="Gilchrist M.J."/>
            <person name="Hendrix D."/>
            <person name="Jurka J."/>
            <person name="Kapitonov V."/>
            <person name="Ovcharenko I."/>
            <person name="Putnam N.H."/>
            <person name="Shu S."/>
            <person name="Taher L."/>
            <person name="Blitz I.L."/>
            <person name="Blumberg B."/>
            <person name="Dichmann D.S."/>
            <person name="Dubchak I."/>
            <person name="Amaya E."/>
            <person name="Detter J.C."/>
            <person name="Fletcher R."/>
            <person name="Gerhard D.S."/>
            <person name="Goodstein D."/>
            <person name="Graves T."/>
            <person name="Grigoriev I.V."/>
            <person name="Grimwood J."/>
            <person name="Kawashima T."/>
            <person name="Lindquist E."/>
            <person name="Lucas S.M."/>
            <person name="Mead P.E."/>
            <person name="Mitros T."/>
            <person name="Ogino H."/>
            <person name="Ohta Y."/>
            <person name="Poliakov A.V."/>
            <person name="Pollet N."/>
            <person name="Robert J."/>
            <person name="Salamov A."/>
            <person name="Sater A.K."/>
            <person name="Schmutz J."/>
            <person name="Terry A."/>
            <person name="Vize P.D."/>
            <person name="Warren W.C."/>
            <person name="Wells D."/>
            <person name="Wills A."/>
            <person name="Wilson R.K."/>
            <person name="Zimmerman L.B."/>
            <person name="Zorn A.M."/>
            <person name="Grainger R."/>
            <person name="Grammer T."/>
            <person name="Khokha M.K."/>
            <person name="Richardson P.M."/>
            <person name="Rokhsar D.S."/>
        </authorList>
    </citation>
    <scope>NUCLEOTIDE SEQUENCE [LARGE SCALE GENOMIC DNA]</scope>
    <source>
        <strain evidence="1">Nigerian</strain>
    </source>
</reference>